<keyword evidence="5 14" id="KW-0732">Signal</keyword>
<evidence type="ECO:0000256" key="5">
    <source>
        <dbReference type="ARBA" id="ARBA00022729"/>
    </source>
</evidence>
<evidence type="ECO:0000259" key="15">
    <source>
        <dbReference type="PROSITE" id="PS50268"/>
    </source>
</evidence>
<keyword evidence="9 13" id="KW-1133">Transmembrane helix</keyword>
<dbReference type="FunFam" id="2.60.40.60:FF:000001">
    <property type="entry name" value="Protocadherin alpha 2"/>
    <property type="match status" value="1"/>
</dbReference>
<dbReference type="FunFam" id="2.60.40.60:FF:000006">
    <property type="entry name" value="Protocadherin alpha 2"/>
    <property type="match status" value="1"/>
</dbReference>
<dbReference type="PRINTS" id="PR00205">
    <property type="entry name" value="CADHERIN"/>
</dbReference>
<keyword evidence="7 12" id="KW-0106">Calcium</keyword>
<keyword evidence="10 13" id="KW-0472">Membrane</keyword>
<keyword evidence="8" id="KW-0130">Cell adhesion</keyword>
<feature type="domain" description="Cadherin" evidence="15">
    <location>
        <begin position="136"/>
        <end position="244"/>
    </location>
</feature>
<dbReference type="AlphaFoldDB" id="A0A9B0TPI6"/>
<comment type="subcellular location">
    <subcellularLocation>
        <location evidence="2">Cell membrane</location>
        <topology evidence="2">Single-pass type I membrane protein</topology>
    </subcellularLocation>
</comment>
<keyword evidence="11" id="KW-0325">Glycoprotein</keyword>
<dbReference type="InterPro" id="IPR013164">
    <property type="entry name" value="Cadherin_N"/>
</dbReference>
<evidence type="ECO:0000256" key="2">
    <source>
        <dbReference type="ARBA" id="ARBA00004251"/>
    </source>
</evidence>
<feature type="transmembrane region" description="Helical" evidence="13">
    <location>
        <begin position="692"/>
        <end position="715"/>
    </location>
</feature>
<keyword evidence="4 13" id="KW-0812">Transmembrane</keyword>
<evidence type="ECO:0000256" key="14">
    <source>
        <dbReference type="SAM" id="SignalP"/>
    </source>
</evidence>
<dbReference type="InterPro" id="IPR032455">
    <property type="entry name" value="Cadherin_C"/>
</dbReference>
<evidence type="ECO:0000256" key="12">
    <source>
        <dbReference type="PROSITE-ProRule" id="PRU00043"/>
    </source>
</evidence>
<dbReference type="InterPro" id="IPR015919">
    <property type="entry name" value="Cadherin-like_sf"/>
</dbReference>
<evidence type="ECO:0000256" key="10">
    <source>
        <dbReference type="ARBA" id="ARBA00023136"/>
    </source>
</evidence>
<feature type="domain" description="Cadherin" evidence="15">
    <location>
        <begin position="455"/>
        <end position="564"/>
    </location>
</feature>
<dbReference type="SMART" id="SM00112">
    <property type="entry name" value="CA"/>
    <property type="match status" value="6"/>
</dbReference>
<keyword evidence="16" id="KW-1185">Reference proteome</keyword>
<reference evidence="17" key="1">
    <citation type="submission" date="2025-08" db="UniProtKB">
        <authorList>
            <consortium name="RefSeq"/>
        </authorList>
    </citation>
    <scope>IDENTIFICATION</scope>
    <source>
        <tissue evidence="17">Spleen</tissue>
    </source>
</reference>
<dbReference type="Proteomes" id="UP000504623">
    <property type="component" value="Unplaced"/>
</dbReference>
<evidence type="ECO:0000256" key="4">
    <source>
        <dbReference type="ARBA" id="ARBA00022692"/>
    </source>
</evidence>
<dbReference type="FunFam" id="2.60.40.60:FF:000129">
    <property type="entry name" value="protocadherin alpha-C2 isoform X1"/>
    <property type="match status" value="1"/>
</dbReference>
<dbReference type="Pfam" id="PF16492">
    <property type="entry name" value="Cadherin_C_2"/>
    <property type="match status" value="1"/>
</dbReference>
<dbReference type="FunFam" id="2.60.40.60:FF:000004">
    <property type="entry name" value="Protocadherin 1 gamma 2"/>
    <property type="match status" value="1"/>
</dbReference>
<evidence type="ECO:0000256" key="7">
    <source>
        <dbReference type="ARBA" id="ARBA00022837"/>
    </source>
</evidence>
<dbReference type="SUPFAM" id="SSF49313">
    <property type="entry name" value="Cadherin-like"/>
    <property type="match status" value="6"/>
</dbReference>
<dbReference type="InterPro" id="IPR002126">
    <property type="entry name" value="Cadherin-like_dom"/>
</dbReference>
<feature type="domain" description="Cadherin" evidence="15">
    <location>
        <begin position="358"/>
        <end position="454"/>
    </location>
</feature>
<dbReference type="GeneID" id="102810616"/>
<dbReference type="OrthoDB" id="6252479at2759"/>
<accession>A0A9B0TPI6</accession>
<dbReference type="PANTHER" id="PTHR24028:SF73">
    <property type="entry name" value="PROTOCADHERIN GAMMA-B3-RELATED"/>
    <property type="match status" value="1"/>
</dbReference>
<dbReference type="PROSITE" id="PS00232">
    <property type="entry name" value="CADHERIN_1"/>
    <property type="match status" value="3"/>
</dbReference>
<organism evidence="16 17">
    <name type="scientific">Chrysochloris asiatica</name>
    <name type="common">Cape golden mole</name>
    <dbReference type="NCBI Taxonomy" id="185453"/>
    <lineage>
        <taxon>Eukaryota</taxon>
        <taxon>Metazoa</taxon>
        <taxon>Chordata</taxon>
        <taxon>Craniata</taxon>
        <taxon>Vertebrata</taxon>
        <taxon>Euteleostomi</taxon>
        <taxon>Mammalia</taxon>
        <taxon>Eutheria</taxon>
        <taxon>Afrotheria</taxon>
        <taxon>Chrysochloridae</taxon>
        <taxon>Chrysochlorinae</taxon>
        <taxon>Chrysochloris</taxon>
    </lineage>
</organism>
<dbReference type="GO" id="GO:0005509">
    <property type="term" value="F:calcium ion binding"/>
    <property type="evidence" value="ECO:0007669"/>
    <property type="project" value="UniProtKB-UniRule"/>
</dbReference>
<dbReference type="Pfam" id="PF00028">
    <property type="entry name" value="Cadherin"/>
    <property type="match status" value="5"/>
</dbReference>
<evidence type="ECO:0000256" key="8">
    <source>
        <dbReference type="ARBA" id="ARBA00022889"/>
    </source>
</evidence>
<name>A0A9B0TPI6_CHRAS</name>
<feature type="signal peptide" evidence="14">
    <location>
        <begin position="1"/>
        <end position="32"/>
    </location>
</feature>
<gene>
    <name evidence="17" type="primary">PCDHGB3</name>
</gene>
<evidence type="ECO:0000256" key="1">
    <source>
        <dbReference type="ARBA" id="ARBA00003436"/>
    </source>
</evidence>
<dbReference type="GO" id="GO:0005886">
    <property type="term" value="C:plasma membrane"/>
    <property type="evidence" value="ECO:0007669"/>
    <property type="project" value="UniProtKB-SubCell"/>
</dbReference>
<feature type="chain" id="PRO_5038767129" evidence="14">
    <location>
        <begin position="33"/>
        <end position="820"/>
    </location>
</feature>
<feature type="domain" description="Cadherin" evidence="15">
    <location>
        <begin position="73"/>
        <end position="135"/>
    </location>
</feature>
<evidence type="ECO:0000256" key="13">
    <source>
        <dbReference type="SAM" id="Phobius"/>
    </source>
</evidence>
<dbReference type="CTD" id="56102"/>
<feature type="domain" description="Cadherin" evidence="15">
    <location>
        <begin position="245"/>
        <end position="349"/>
    </location>
</feature>
<evidence type="ECO:0000256" key="11">
    <source>
        <dbReference type="ARBA" id="ARBA00023180"/>
    </source>
</evidence>
<proteinExistence type="predicted"/>
<dbReference type="FunFam" id="2.60.40.60:FF:000002">
    <property type="entry name" value="Protocadherin alpha 2"/>
    <property type="match status" value="1"/>
</dbReference>
<dbReference type="RefSeq" id="XP_006866308.1">
    <property type="nucleotide sequence ID" value="XM_006866246.1"/>
</dbReference>
<dbReference type="InterPro" id="IPR020894">
    <property type="entry name" value="Cadherin_CS"/>
</dbReference>
<keyword evidence="6" id="KW-0677">Repeat</keyword>
<dbReference type="Pfam" id="PF08266">
    <property type="entry name" value="Cadherin_2"/>
    <property type="match status" value="1"/>
</dbReference>
<evidence type="ECO:0000313" key="17">
    <source>
        <dbReference type="RefSeq" id="XP_006866308.1"/>
    </source>
</evidence>
<keyword evidence="3" id="KW-1003">Cell membrane</keyword>
<dbReference type="GO" id="GO:0007156">
    <property type="term" value="P:homophilic cell adhesion via plasma membrane adhesion molecules"/>
    <property type="evidence" value="ECO:0007669"/>
    <property type="project" value="InterPro"/>
</dbReference>
<dbReference type="PROSITE" id="PS50268">
    <property type="entry name" value="CADHERIN_2"/>
    <property type="match status" value="6"/>
</dbReference>
<comment type="function">
    <text evidence="1">Potential calcium-dependent cell-adhesion protein. May be involved in the establishment and maintenance of specific neuronal connections in the brain.</text>
</comment>
<dbReference type="CDD" id="cd11304">
    <property type="entry name" value="Cadherin_repeat"/>
    <property type="match status" value="6"/>
</dbReference>
<dbReference type="Gene3D" id="2.60.40.60">
    <property type="entry name" value="Cadherins"/>
    <property type="match status" value="6"/>
</dbReference>
<evidence type="ECO:0000313" key="16">
    <source>
        <dbReference type="Proteomes" id="UP000504623"/>
    </source>
</evidence>
<dbReference type="InterPro" id="IPR050174">
    <property type="entry name" value="Protocadherin/Cadherin-CA"/>
</dbReference>
<feature type="domain" description="Cadherin" evidence="15">
    <location>
        <begin position="580"/>
        <end position="677"/>
    </location>
</feature>
<evidence type="ECO:0000256" key="9">
    <source>
        <dbReference type="ARBA" id="ARBA00022989"/>
    </source>
</evidence>
<dbReference type="FunFam" id="2.60.40.60:FF:000007">
    <property type="entry name" value="Protocadherin alpha 2"/>
    <property type="match status" value="1"/>
</dbReference>
<protein>
    <submittedName>
        <fullName evidence="17">Protocadherin gamma-B3</fullName>
    </submittedName>
</protein>
<sequence>MMGTRWHSQRGRTRRRQAPFLFLLPLFCPALSEQIFYEIPEELARGSLVGNLAKDLGLVVRDLPTRNLRFSTEKNFFTVSAENGDLLVSDRIDREQICGKRPTCVLEFEMIAEKPLNFFHITVEIQDVNDNPPTFSRNITELEISEMALTGATFALESAQDLDVGVNSLQQYYLSPDPHFSLMQKENPDASRYPVLLVKAPLDREEQCCHLLTLTAMDGGEPARSSTTQIRVVVADANDNPPVFTQDIYRVLVPENLPAGSSLLRVMATDPDEGINAEITYTLINIGKAMRQLFKLDSKTGELTTGGELDFEERESYTLGVEAKDGGHHTSHCKVQIDILDENDNAPEITLASEPKHIQEDAELGSVVALIKASDLDSGVNGEIQCQLKGNFPFKIVQDTKHTYKLVTDATLDREQTSEYNVTITATDKGKPPLSSSTRITLHIADVNDNAPVFHEPSYVVHVAENSPPGTSIVQVNAFDPDLGQNGRVSYSIVASDLEPRALSSYVSVSAQSGVVFAQRVFDHEQLRAFELTLQARDQGSPALSANVSLRVLVGDRNDNAPRVLYPALGPEGSALFDMVPRVAQPGYLVTKVVAVDADSGHNAWLSYHVLQASEPGLFSLGFRTGEVRTTRALGDKDATRQRLLVSVRDGGQPPLSATATLHLVFADSLQQALPDLSDHPAPLNPQAELQFYLVLALTLISVLFLLAVTLAIALHLRRSSSPTTWGCVQPGLSSNSGPGIPPNYSEGTLPYSYNLCAASHSSEFKFLNIKPEITPSQDLLCDEGSWAESTNNDNPQMTPKTVNLQQVSFFKTLPFYKQN</sequence>
<dbReference type="PANTHER" id="PTHR24028">
    <property type="entry name" value="CADHERIN-87A"/>
    <property type="match status" value="1"/>
</dbReference>
<evidence type="ECO:0000256" key="6">
    <source>
        <dbReference type="ARBA" id="ARBA00022737"/>
    </source>
</evidence>
<evidence type="ECO:0000256" key="3">
    <source>
        <dbReference type="ARBA" id="ARBA00022475"/>
    </source>
</evidence>